<reference evidence="2 3" key="1">
    <citation type="submission" date="2018-11" db="EMBL/GenBank/DDBJ databases">
        <authorList>
            <person name="Criscuolo A."/>
        </authorList>
    </citation>
    <scope>NUCLEOTIDE SEQUENCE [LARGE SCALE GENOMIC DNA]</scope>
    <source>
        <strain evidence="2">AT11b</strain>
    </source>
</reference>
<dbReference type="SUPFAM" id="SSF75011">
    <property type="entry name" value="3-carboxy-cis,cis-mucoante lactonizing enzyme"/>
    <property type="match status" value="1"/>
</dbReference>
<dbReference type="Gene3D" id="2.130.10.10">
    <property type="entry name" value="YVTN repeat-like/Quinoprotein amine dehydrogenase"/>
    <property type="match status" value="1"/>
</dbReference>
<gene>
    <name evidence="2" type="ORF">PSET11_01560</name>
</gene>
<feature type="compositionally biased region" description="Low complexity" evidence="1">
    <location>
        <begin position="49"/>
        <end position="66"/>
    </location>
</feature>
<name>A0A3P5WUQ2_9MICC</name>
<proteinExistence type="predicted"/>
<dbReference type="Proteomes" id="UP000280861">
    <property type="component" value="Unassembled WGS sequence"/>
</dbReference>
<evidence type="ECO:0000313" key="3">
    <source>
        <dbReference type="Proteomes" id="UP000280861"/>
    </source>
</evidence>
<dbReference type="RefSeq" id="WP_203415930.1">
    <property type="nucleotide sequence ID" value="NZ_CBCRYA010000012.1"/>
</dbReference>
<dbReference type="AlphaFoldDB" id="A0A3P5WUQ2"/>
<feature type="region of interest" description="Disordered" evidence="1">
    <location>
        <begin position="49"/>
        <end position="75"/>
    </location>
</feature>
<protein>
    <recommendedName>
        <fullName evidence="4">ABC transporter</fullName>
    </recommendedName>
</protein>
<evidence type="ECO:0008006" key="4">
    <source>
        <dbReference type="Google" id="ProtNLM"/>
    </source>
</evidence>
<evidence type="ECO:0000256" key="1">
    <source>
        <dbReference type="SAM" id="MobiDB-lite"/>
    </source>
</evidence>
<keyword evidence="3" id="KW-1185">Reference proteome</keyword>
<feature type="compositionally biased region" description="Polar residues" evidence="1">
    <location>
        <begin position="1"/>
        <end position="12"/>
    </location>
</feature>
<sequence>MKLSSSQSTGQPANAARDPRQFFSRRPLSGVVLTGAIVTCTVLAGCGSPAAEPGTAASSTAAGTESGEADASSGHGQITGAAEVAEPQLHLVGVDASGNTSMLDLLNGTETNLGAVQPATGVSTDGRYVFAANSSGVDILDSGAWTWDHVDHFHYYRAEPKMLGRVEGAGTATVATGPLSTAGSTGLFFPDTGTAVLLENSALSEGRIAESLRLDVEPHQGIIAPLGTGALVTAAAGASEGGNDGKAARVRAVDATGKELAATPCPDAAGTITTRVGVVIGCADGAVLATLDGDTPVLTRIPYPADASAAPATAFDARKGRPTVAGRGTDAGLWLLNTRQRSWEWLPTETPLLAGTAVDDADKHVVAVGTDGTVQVYDAGTKERIASTGPVLAASLANPDAGKITLTVDAQRAYVSSPAEGVVYEIDYADNARVARTLQLPTRPVHLVETGR</sequence>
<feature type="region of interest" description="Disordered" evidence="1">
    <location>
        <begin position="1"/>
        <end position="21"/>
    </location>
</feature>
<dbReference type="InterPro" id="IPR015943">
    <property type="entry name" value="WD40/YVTN_repeat-like_dom_sf"/>
</dbReference>
<organism evidence="2 3">
    <name type="scientific">Arthrobacter ulcerisalmonis</name>
    <dbReference type="NCBI Taxonomy" id="2483813"/>
    <lineage>
        <taxon>Bacteria</taxon>
        <taxon>Bacillati</taxon>
        <taxon>Actinomycetota</taxon>
        <taxon>Actinomycetes</taxon>
        <taxon>Micrococcales</taxon>
        <taxon>Micrococcaceae</taxon>
        <taxon>Arthrobacter</taxon>
    </lineage>
</organism>
<dbReference type="EMBL" id="UXAU01000021">
    <property type="protein sequence ID" value="VDC25475.1"/>
    <property type="molecule type" value="Genomic_DNA"/>
</dbReference>
<evidence type="ECO:0000313" key="2">
    <source>
        <dbReference type="EMBL" id="VDC25475.1"/>
    </source>
</evidence>
<accession>A0A3P5WUQ2</accession>